<reference evidence="3" key="1">
    <citation type="journal article" date="2019" name="Int. J. Syst. Evol. Microbiol.">
        <title>The Global Catalogue of Microorganisms (GCM) 10K type strain sequencing project: providing services to taxonomists for standard genome sequencing and annotation.</title>
        <authorList>
            <consortium name="The Broad Institute Genomics Platform"/>
            <consortium name="The Broad Institute Genome Sequencing Center for Infectious Disease"/>
            <person name="Wu L."/>
            <person name="Ma J."/>
        </authorList>
    </citation>
    <scope>NUCLEOTIDE SEQUENCE [LARGE SCALE GENOMIC DNA]</scope>
    <source>
        <strain evidence="3">CCUG 59189</strain>
    </source>
</reference>
<evidence type="ECO:0000313" key="3">
    <source>
        <dbReference type="Proteomes" id="UP001597262"/>
    </source>
</evidence>
<comment type="caution">
    <text evidence="2">The sequence shown here is derived from an EMBL/GenBank/DDBJ whole genome shotgun (WGS) entry which is preliminary data.</text>
</comment>
<dbReference type="EMBL" id="JBHTLM010000001">
    <property type="protein sequence ID" value="MFD1175094.1"/>
    <property type="molecule type" value="Genomic_DNA"/>
</dbReference>
<evidence type="ECO:0000256" key="1">
    <source>
        <dbReference type="SAM" id="MobiDB-lite"/>
    </source>
</evidence>
<name>A0ABW3RSP0_9BACL</name>
<gene>
    <name evidence="2" type="ORF">ACFQ3W_02060</name>
</gene>
<accession>A0ABW3RSP0</accession>
<dbReference type="Proteomes" id="UP001597262">
    <property type="component" value="Unassembled WGS sequence"/>
</dbReference>
<feature type="region of interest" description="Disordered" evidence="1">
    <location>
        <begin position="1"/>
        <end position="81"/>
    </location>
</feature>
<protein>
    <submittedName>
        <fullName evidence="2">Uncharacterized protein</fullName>
    </submittedName>
</protein>
<sequence>MEIQRGAVSQVIPEDEQKTAEMTDENELDRFNTLPDVPDADEIEMNSPVDPVAPDPDAMHGTDLLNGYDGDDDENEAEVHQ</sequence>
<proteinExistence type="predicted"/>
<organism evidence="2 3">
    <name type="scientific">Paenibacillus puldeungensis</name>
    <dbReference type="NCBI Taxonomy" id="696536"/>
    <lineage>
        <taxon>Bacteria</taxon>
        <taxon>Bacillati</taxon>
        <taxon>Bacillota</taxon>
        <taxon>Bacilli</taxon>
        <taxon>Bacillales</taxon>
        <taxon>Paenibacillaceae</taxon>
        <taxon>Paenibacillus</taxon>
    </lineage>
</organism>
<keyword evidence="3" id="KW-1185">Reference proteome</keyword>
<evidence type="ECO:0000313" key="2">
    <source>
        <dbReference type="EMBL" id="MFD1175094.1"/>
    </source>
</evidence>
<feature type="compositionally biased region" description="Acidic residues" evidence="1">
    <location>
        <begin position="69"/>
        <end position="81"/>
    </location>
</feature>